<protein>
    <recommendedName>
        <fullName evidence="1">NIPSNAP domain-containing protein</fullName>
    </recommendedName>
</protein>
<proteinExistence type="predicted"/>
<accession>A0A5D4KKI3</accession>
<gene>
    <name evidence="2" type="ORF">FZC79_00615</name>
</gene>
<dbReference type="EMBL" id="VTEH01000001">
    <property type="protein sequence ID" value="TYR77359.1"/>
    <property type="molecule type" value="Genomic_DNA"/>
</dbReference>
<dbReference type="Gene3D" id="3.30.70.100">
    <property type="match status" value="1"/>
</dbReference>
<evidence type="ECO:0000259" key="1">
    <source>
        <dbReference type="Pfam" id="PF07978"/>
    </source>
</evidence>
<evidence type="ECO:0000313" key="3">
    <source>
        <dbReference type="Proteomes" id="UP000323317"/>
    </source>
</evidence>
<comment type="caution">
    <text evidence="2">The sequence shown here is derived from an EMBL/GenBank/DDBJ whole genome shotgun (WGS) entry which is preliminary data.</text>
</comment>
<dbReference type="InterPro" id="IPR011008">
    <property type="entry name" value="Dimeric_a/b-barrel"/>
</dbReference>
<feature type="domain" description="NIPSNAP" evidence="1">
    <location>
        <begin position="15"/>
        <end position="96"/>
    </location>
</feature>
<evidence type="ECO:0000313" key="2">
    <source>
        <dbReference type="EMBL" id="TYR77359.1"/>
    </source>
</evidence>
<dbReference type="Pfam" id="PF07978">
    <property type="entry name" value="NIPSNAP"/>
    <property type="match status" value="1"/>
</dbReference>
<dbReference type="SUPFAM" id="SSF54909">
    <property type="entry name" value="Dimeric alpha+beta barrel"/>
    <property type="match status" value="1"/>
</dbReference>
<organism evidence="2 3">
    <name type="scientific">Rossellomorea vietnamensis</name>
    <dbReference type="NCBI Taxonomy" id="218284"/>
    <lineage>
        <taxon>Bacteria</taxon>
        <taxon>Bacillati</taxon>
        <taxon>Bacillota</taxon>
        <taxon>Bacilli</taxon>
        <taxon>Bacillales</taxon>
        <taxon>Bacillaceae</taxon>
        <taxon>Rossellomorea</taxon>
    </lineage>
</organism>
<dbReference type="AlphaFoldDB" id="A0A5D4KKI3"/>
<sequence length="127" mass="15339">MKGIKWNKGGVVVIYRVKTYKVSEENLELFNEFFLQYLFPNQINHGSHLIGRWVNSYKNKVTAIWAYENLDHYEEIERKIRQTKMHEEAKKRKKELPELFISSSQEFWEMTGDYKEKERDSSETVDI</sequence>
<name>A0A5D4KKI3_9BACI</name>
<dbReference type="InterPro" id="IPR012577">
    <property type="entry name" value="NIPSNAP"/>
</dbReference>
<reference evidence="2 3" key="1">
    <citation type="submission" date="2019-08" db="EMBL/GenBank/DDBJ databases">
        <title>Bacillus genomes from the desert of Cuatro Cienegas, Coahuila.</title>
        <authorList>
            <person name="Olmedo-Alvarez G."/>
        </authorList>
    </citation>
    <scope>NUCLEOTIDE SEQUENCE [LARGE SCALE GENOMIC DNA]</scope>
    <source>
        <strain evidence="2 3">CH40_1T</strain>
    </source>
</reference>
<dbReference type="Proteomes" id="UP000323317">
    <property type="component" value="Unassembled WGS sequence"/>
</dbReference>